<protein>
    <submittedName>
        <fullName evidence="10">Sphingosine N-acyltransferase lag1</fullName>
    </submittedName>
</protein>
<evidence type="ECO:0000256" key="5">
    <source>
        <dbReference type="ARBA" id="ARBA00023136"/>
    </source>
</evidence>
<feature type="transmembrane region" description="Helical" evidence="8">
    <location>
        <begin position="274"/>
        <end position="294"/>
    </location>
</feature>
<evidence type="ECO:0000313" key="10">
    <source>
        <dbReference type="EMBL" id="OLY79749.1"/>
    </source>
</evidence>
<feature type="transmembrane region" description="Helical" evidence="8">
    <location>
        <begin position="115"/>
        <end position="136"/>
    </location>
</feature>
<dbReference type="AlphaFoldDB" id="A0A1R0GS96"/>
<feature type="compositionally biased region" description="Low complexity" evidence="7">
    <location>
        <begin position="28"/>
        <end position="39"/>
    </location>
</feature>
<evidence type="ECO:0000259" key="9">
    <source>
        <dbReference type="PROSITE" id="PS50922"/>
    </source>
</evidence>
<evidence type="ECO:0000313" key="11">
    <source>
        <dbReference type="Proteomes" id="UP000187455"/>
    </source>
</evidence>
<dbReference type="PANTHER" id="PTHR12560:SF0">
    <property type="entry name" value="LD18904P"/>
    <property type="match status" value="1"/>
</dbReference>
<keyword evidence="10" id="KW-0808">Transferase</keyword>
<evidence type="ECO:0000256" key="7">
    <source>
        <dbReference type="SAM" id="MobiDB-lite"/>
    </source>
</evidence>
<feature type="transmembrane region" description="Helical" evidence="8">
    <location>
        <begin position="157"/>
        <end position="175"/>
    </location>
</feature>
<comment type="similarity">
    <text evidence="2">Belongs to the sphingosine N-acyltransferase family.</text>
</comment>
<comment type="caution">
    <text evidence="10">The sequence shown here is derived from an EMBL/GenBank/DDBJ whole genome shotgun (WGS) entry which is preliminary data.</text>
</comment>
<dbReference type="STRING" id="133383.A0A1R0GS96"/>
<dbReference type="InterPro" id="IPR006634">
    <property type="entry name" value="TLC-dom"/>
</dbReference>
<feature type="transmembrane region" description="Helical" evidence="8">
    <location>
        <begin position="231"/>
        <end position="254"/>
    </location>
</feature>
<name>A0A1R0GS96_9FUNG</name>
<keyword evidence="11" id="KW-1185">Reference proteome</keyword>
<keyword evidence="4 8" id="KW-1133">Transmembrane helix</keyword>
<dbReference type="PIRSF" id="PIRSF005225">
    <property type="entry name" value="LAG1_LAC1"/>
    <property type="match status" value="1"/>
</dbReference>
<dbReference type="Proteomes" id="UP000187455">
    <property type="component" value="Unassembled WGS sequence"/>
</dbReference>
<feature type="region of interest" description="Disordered" evidence="7">
    <location>
        <begin position="367"/>
        <end position="386"/>
    </location>
</feature>
<evidence type="ECO:0000256" key="2">
    <source>
        <dbReference type="ARBA" id="ARBA00009808"/>
    </source>
</evidence>
<sequence>MGETKIEKAKENLKSEITRNDPKDIRESSSSSIPSQPIQANDQKPVRRLVKRPMTPEEKYKDDEQELMGATLGISAASFACFLLGQQMFYPFVTLSYPLDDKPGYYGKGPADLCLSVQFIFIMLFVRAFVSRYLLYPLSRVLKVKTLKLRIRFCEQGWQLIYGALSFFVGCYLLNSNPDVAGFKEFWSTYPVIYVSRSVKLFYIVQMGFWSSQMITLFLEQKRKDFMIMLSHHIVTIYLVLLGYYTHATFFGIAVHANMDAVDIFLPLSKLFKYVNFDFGVNVSFVFMFVTWIYTRHYMLCRLIYSSYYESAKYTELVWNPPVGQYWSNAMRTGVSASLFSLEILCVMWLFQIFQVIYNIIKGSGTNDVRSDDESEPLVSEKKKDE</sequence>
<organism evidence="10 11">
    <name type="scientific">Smittium mucronatum</name>
    <dbReference type="NCBI Taxonomy" id="133383"/>
    <lineage>
        <taxon>Eukaryota</taxon>
        <taxon>Fungi</taxon>
        <taxon>Fungi incertae sedis</taxon>
        <taxon>Zoopagomycota</taxon>
        <taxon>Kickxellomycotina</taxon>
        <taxon>Harpellomycetes</taxon>
        <taxon>Harpellales</taxon>
        <taxon>Legeriomycetaceae</taxon>
        <taxon>Smittium</taxon>
    </lineage>
</organism>
<dbReference type="InterPro" id="IPR016439">
    <property type="entry name" value="Lag1/Lac1-like"/>
</dbReference>
<dbReference type="GO" id="GO:0046513">
    <property type="term" value="P:ceramide biosynthetic process"/>
    <property type="evidence" value="ECO:0007669"/>
    <property type="project" value="InterPro"/>
</dbReference>
<evidence type="ECO:0000256" key="6">
    <source>
        <dbReference type="PROSITE-ProRule" id="PRU00205"/>
    </source>
</evidence>
<feature type="transmembrane region" description="Helical" evidence="8">
    <location>
        <begin position="339"/>
        <end position="361"/>
    </location>
</feature>
<dbReference type="PROSITE" id="PS50922">
    <property type="entry name" value="TLC"/>
    <property type="match status" value="1"/>
</dbReference>
<dbReference type="PANTHER" id="PTHR12560">
    <property type="entry name" value="LONGEVITY ASSURANCE FACTOR 1 LAG1"/>
    <property type="match status" value="1"/>
</dbReference>
<evidence type="ECO:0000256" key="1">
    <source>
        <dbReference type="ARBA" id="ARBA00004141"/>
    </source>
</evidence>
<evidence type="ECO:0000256" key="4">
    <source>
        <dbReference type="ARBA" id="ARBA00022989"/>
    </source>
</evidence>
<dbReference type="Pfam" id="PF03798">
    <property type="entry name" value="TRAM_LAG1_CLN8"/>
    <property type="match status" value="1"/>
</dbReference>
<keyword evidence="10" id="KW-0012">Acyltransferase</keyword>
<dbReference type="SMART" id="SM00724">
    <property type="entry name" value="TLC"/>
    <property type="match status" value="1"/>
</dbReference>
<feature type="transmembrane region" description="Helical" evidence="8">
    <location>
        <begin position="201"/>
        <end position="219"/>
    </location>
</feature>
<reference evidence="10 11" key="1">
    <citation type="journal article" date="2016" name="Mol. Biol. Evol.">
        <title>Genome-Wide Survey of Gut Fungi (Harpellales) Reveals the First Horizontally Transferred Ubiquitin Gene from a Mosquito Host.</title>
        <authorList>
            <person name="Wang Y."/>
            <person name="White M.M."/>
            <person name="Kvist S."/>
            <person name="Moncalvo J.M."/>
        </authorList>
    </citation>
    <scope>NUCLEOTIDE SEQUENCE [LARGE SCALE GENOMIC DNA]</scope>
    <source>
        <strain evidence="10 11">ALG-7-W6</strain>
    </source>
</reference>
<feature type="domain" description="TLC" evidence="9">
    <location>
        <begin position="151"/>
        <end position="362"/>
    </location>
</feature>
<feature type="compositionally biased region" description="Basic and acidic residues" evidence="7">
    <location>
        <begin position="1"/>
        <end position="27"/>
    </location>
</feature>
<keyword evidence="3 6" id="KW-0812">Transmembrane</keyword>
<dbReference type="GO" id="GO:0016020">
    <property type="term" value="C:membrane"/>
    <property type="evidence" value="ECO:0007669"/>
    <property type="project" value="UniProtKB-SubCell"/>
</dbReference>
<feature type="region of interest" description="Disordered" evidence="7">
    <location>
        <begin position="1"/>
        <end position="61"/>
    </location>
</feature>
<proteinExistence type="inferred from homology"/>
<keyword evidence="5 6" id="KW-0472">Membrane</keyword>
<evidence type="ECO:0000256" key="8">
    <source>
        <dbReference type="SAM" id="Phobius"/>
    </source>
</evidence>
<gene>
    <name evidence="10" type="ORF">AYI68_g6172</name>
</gene>
<feature type="transmembrane region" description="Helical" evidence="8">
    <location>
        <begin position="67"/>
        <end position="89"/>
    </location>
</feature>
<dbReference type="EMBL" id="LSSL01004121">
    <property type="protein sequence ID" value="OLY79749.1"/>
    <property type="molecule type" value="Genomic_DNA"/>
</dbReference>
<dbReference type="OrthoDB" id="537032at2759"/>
<accession>A0A1R0GS96</accession>
<evidence type="ECO:0000256" key="3">
    <source>
        <dbReference type="ARBA" id="ARBA00022692"/>
    </source>
</evidence>
<comment type="subcellular location">
    <subcellularLocation>
        <location evidence="1">Membrane</location>
        <topology evidence="1">Multi-pass membrane protein</topology>
    </subcellularLocation>
</comment>
<dbReference type="GO" id="GO:0050291">
    <property type="term" value="F:sphingosine N-acyltransferase activity"/>
    <property type="evidence" value="ECO:0007669"/>
    <property type="project" value="InterPro"/>
</dbReference>